<sequence length="137" mass="15283">MKLTFRSRVTMKTIGFKPLATQSTEVIHTDKVSDPQSIVVVHLKYDDCSFFGGPMTGQNRTTLNGVVNRKFFLPTTHGSNLLQEAWPNPTYLTTPSDVLALAFFLLPFSYNSTNDIVCGRDSNSIQAVICYTRVMPT</sequence>
<dbReference type="AlphaFoldDB" id="A0AAN9MW69"/>
<accession>A0AAN9MW69</accession>
<evidence type="ECO:0000313" key="2">
    <source>
        <dbReference type="Proteomes" id="UP001367508"/>
    </source>
</evidence>
<protein>
    <submittedName>
        <fullName evidence="1">Uncharacterized protein</fullName>
    </submittedName>
</protein>
<organism evidence="1 2">
    <name type="scientific">Canavalia gladiata</name>
    <name type="common">Sword bean</name>
    <name type="synonym">Dolichos gladiatus</name>
    <dbReference type="NCBI Taxonomy" id="3824"/>
    <lineage>
        <taxon>Eukaryota</taxon>
        <taxon>Viridiplantae</taxon>
        <taxon>Streptophyta</taxon>
        <taxon>Embryophyta</taxon>
        <taxon>Tracheophyta</taxon>
        <taxon>Spermatophyta</taxon>
        <taxon>Magnoliopsida</taxon>
        <taxon>eudicotyledons</taxon>
        <taxon>Gunneridae</taxon>
        <taxon>Pentapetalae</taxon>
        <taxon>rosids</taxon>
        <taxon>fabids</taxon>
        <taxon>Fabales</taxon>
        <taxon>Fabaceae</taxon>
        <taxon>Papilionoideae</taxon>
        <taxon>50 kb inversion clade</taxon>
        <taxon>NPAAA clade</taxon>
        <taxon>indigoferoid/millettioid clade</taxon>
        <taxon>Phaseoleae</taxon>
        <taxon>Canavalia</taxon>
    </lineage>
</organism>
<name>A0AAN9MW69_CANGL</name>
<dbReference type="EMBL" id="JAYMYQ010000001">
    <property type="protein sequence ID" value="KAK7359548.1"/>
    <property type="molecule type" value="Genomic_DNA"/>
</dbReference>
<proteinExistence type="predicted"/>
<keyword evidence="2" id="KW-1185">Reference proteome</keyword>
<gene>
    <name evidence="1" type="ORF">VNO77_01509</name>
</gene>
<dbReference type="Proteomes" id="UP001367508">
    <property type="component" value="Unassembled WGS sequence"/>
</dbReference>
<evidence type="ECO:0000313" key="1">
    <source>
        <dbReference type="EMBL" id="KAK7359548.1"/>
    </source>
</evidence>
<comment type="caution">
    <text evidence="1">The sequence shown here is derived from an EMBL/GenBank/DDBJ whole genome shotgun (WGS) entry which is preliminary data.</text>
</comment>
<reference evidence="1 2" key="1">
    <citation type="submission" date="2024-01" db="EMBL/GenBank/DDBJ databases">
        <title>The genomes of 5 underutilized Papilionoideae crops provide insights into root nodulation and disease resistanc.</title>
        <authorList>
            <person name="Jiang F."/>
        </authorList>
    </citation>
    <scope>NUCLEOTIDE SEQUENCE [LARGE SCALE GENOMIC DNA]</scope>
    <source>
        <strain evidence="1">LVBAO_FW01</strain>
        <tissue evidence="1">Leaves</tissue>
    </source>
</reference>